<dbReference type="Proteomes" id="UP000252582">
    <property type="component" value="Unassembled WGS sequence"/>
</dbReference>
<evidence type="ECO:0008006" key="3">
    <source>
        <dbReference type="Google" id="ProtNLM"/>
    </source>
</evidence>
<accession>A0A6I7HI44</accession>
<gene>
    <name evidence="1" type="ORF">DFR48_111134</name>
</gene>
<evidence type="ECO:0000313" key="1">
    <source>
        <dbReference type="EMBL" id="RCW21170.1"/>
    </source>
</evidence>
<dbReference type="EMBL" id="QPIX01000011">
    <property type="protein sequence ID" value="RCW21170.1"/>
    <property type="molecule type" value="Genomic_DNA"/>
</dbReference>
<protein>
    <recommendedName>
        <fullName evidence="3">Tetratricopeptide repeat protein</fullName>
    </recommendedName>
</protein>
<reference evidence="1 2" key="1">
    <citation type="submission" date="2018-07" db="EMBL/GenBank/DDBJ databases">
        <title>Genomic Encyclopedia of Type Strains, Phase IV (KMG-IV): sequencing the most valuable type-strain genomes for metagenomic binning, comparative biology and taxonomic classification.</title>
        <authorList>
            <person name="Goeker M."/>
        </authorList>
    </citation>
    <scope>NUCLEOTIDE SEQUENCE [LARGE SCALE GENOMIC DNA]</scope>
    <source>
        <strain evidence="1 2">DSM 25528</strain>
    </source>
</reference>
<sequence length="172" mass="19111">MSFEFNYQAQLRAAQAAFRNKNAEKAQKIAIEILKHYEGDPDVLAFLAAVNKYLRSMMNRSIRERDYESTMRFAYPLLGDADFGAAAQSAFLGAARAHLSPQSRAALIYSVSGQVEVSSEFWEELAGLLVDLPATTENIEMGFEVLVHLPGHAVALDGLHELIDRHRQEIAA</sequence>
<dbReference type="RefSeq" id="WP_114364691.1">
    <property type="nucleotide sequence ID" value="NZ_QPIX01000011.1"/>
</dbReference>
<organism evidence="1 2">
    <name type="scientific">Ciceribacter lividus</name>
    <dbReference type="NCBI Taxonomy" id="1197950"/>
    <lineage>
        <taxon>Bacteria</taxon>
        <taxon>Pseudomonadati</taxon>
        <taxon>Pseudomonadota</taxon>
        <taxon>Alphaproteobacteria</taxon>
        <taxon>Hyphomicrobiales</taxon>
        <taxon>Rhizobiaceae</taxon>
        <taxon>Ciceribacter</taxon>
    </lineage>
</organism>
<evidence type="ECO:0000313" key="2">
    <source>
        <dbReference type="Proteomes" id="UP000252582"/>
    </source>
</evidence>
<comment type="caution">
    <text evidence="1">The sequence shown here is derived from an EMBL/GenBank/DDBJ whole genome shotgun (WGS) entry which is preliminary data.</text>
</comment>
<proteinExistence type="predicted"/>
<name>A0A6I7HI44_9HYPH</name>
<keyword evidence="2" id="KW-1185">Reference proteome</keyword>
<dbReference type="AlphaFoldDB" id="A0A6I7HI44"/>